<feature type="domain" description="PIN" evidence="1">
    <location>
        <begin position="3"/>
        <end position="123"/>
    </location>
</feature>
<evidence type="ECO:0000259" key="1">
    <source>
        <dbReference type="Pfam" id="PF01850"/>
    </source>
</evidence>
<dbReference type="InterPro" id="IPR002716">
    <property type="entry name" value="PIN_dom"/>
</dbReference>
<evidence type="ECO:0000313" key="3">
    <source>
        <dbReference type="Proteomes" id="UP000494216"/>
    </source>
</evidence>
<gene>
    <name evidence="2" type="ORF">METHB2_1020006</name>
</gene>
<reference evidence="2 3" key="1">
    <citation type="submission" date="2020-02" db="EMBL/GenBank/DDBJ databases">
        <authorList>
            <person name="Hogendoorn C."/>
        </authorList>
    </citation>
    <scope>NUCLEOTIDE SEQUENCE [LARGE SCALE GENOMIC DNA]</scope>
    <source>
        <strain evidence="2">METHB21</strain>
    </source>
</reference>
<dbReference type="PANTHER" id="PTHR36173">
    <property type="entry name" value="RIBONUCLEASE VAPC16-RELATED"/>
    <property type="match status" value="1"/>
</dbReference>
<dbReference type="SUPFAM" id="SSF88723">
    <property type="entry name" value="PIN domain-like"/>
    <property type="match status" value="1"/>
</dbReference>
<sequence>MKVLLDTCAFLWLVTDDPKLSALAKEIFLDSGNELLLSAASGFEITIKYSLGKLHLTEPPKEFIANRVQANALTEMSISMNHTYALQSLPLHHQDPFDRLLVAQAMVNRIPLLSPDEQLSAYAITRLW</sequence>
<dbReference type="RefSeq" id="WP_174624472.1">
    <property type="nucleotide sequence ID" value="NZ_CADCXN010000005.1"/>
</dbReference>
<dbReference type="InterPro" id="IPR029060">
    <property type="entry name" value="PIN-like_dom_sf"/>
</dbReference>
<evidence type="ECO:0000313" key="2">
    <source>
        <dbReference type="EMBL" id="CAA9889457.1"/>
    </source>
</evidence>
<dbReference type="InterPro" id="IPR052919">
    <property type="entry name" value="TA_system_RNase"/>
</dbReference>
<name>A0A8S0XQP4_9GAMM</name>
<organism evidence="2 3">
    <name type="scientific">Candidatus Methylobacter favarea</name>
    <dbReference type="NCBI Taxonomy" id="2707345"/>
    <lineage>
        <taxon>Bacteria</taxon>
        <taxon>Pseudomonadati</taxon>
        <taxon>Pseudomonadota</taxon>
        <taxon>Gammaproteobacteria</taxon>
        <taxon>Methylococcales</taxon>
        <taxon>Methylococcaceae</taxon>
        <taxon>Methylobacter</taxon>
    </lineage>
</organism>
<dbReference type="CDD" id="cd09872">
    <property type="entry name" value="PIN_Sll0205-like"/>
    <property type="match status" value="1"/>
</dbReference>
<accession>A0A8S0XQP4</accession>
<dbReference type="AlphaFoldDB" id="A0A8S0XQP4"/>
<comment type="caution">
    <text evidence="2">The sequence shown here is derived from an EMBL/GenBank/DDBJ whole genome shotgun (WGS) entry which is preliminary data.</text>
</comment>
<dbReference type="Proteomes" id="UP000494216">
    <property type="component" value="Unassembled WGS sequence"/>
</dbReference>
<keyword evidence="3" id="KW-1185">Reference proteome</keyword>
<proteinExistence type="predicted"/>
<dbReference type="EMBL" id="CADCXN010000005">
    <property type="protein sequence ID" value="CAA9889457.1"/>
    <property type="molecule type" value="Genomic_DNA"/>
</dbReference>
<dbReference type="Pfam" id="PF01850">
    <property type="entry name" value="PIN"/>
    <property type="match status" value="1"/>
</dbReference>
<protein>
    <submittedName>
        <fullName evidence="2">Toxin-antitoxin system, toxin component, PIN family</fullName>
    </submittedName>
</protein>
<dbReference type="PANTHER" id="PTHR36173:SF2">
    <property type="entry name" value="RIBONUCLEASE VAPC16"/>
    <property type="match status" value="1"/>
</dbReference>
<dbReference type="InterPro" id="IPR041705">
    <property type="entry name" value="PIN_Sll0205"/>
</dbReference>